<organism evidence="3">
    <name type="scientific">Trichuris suis</name>
    <name type="common">pig whipworm</name>
    <dbReference type="NCBI Taxonomy" id="68888"/>
    <lineage>
        <taxon>Eukaryota</taxon>
        <taxon>Metazoa</taxon>
        <taxon>Ecdysozoa</taxon>
        <taxon>Nematoda</taxon>
        <taxon>Enoplea</taxon>
        <taxon>Dorylaimia</taxon>
        <taxon>Trichinellida</taxon>
        <taxon>Trichuridae</taxon>
        <taxon>Trichuris</taxon>
    </lineage>
</organism>
<protein>
    <submittedName>
        <fullName evidence="3">Uncharacterized protein</fullName>
    </submittedName>
</protein>
<name>A0A085N0L3_9BILA</name>
<gene>
    <name evidence="2" type="ORF">M513_05109</name>
    <name evidence="3" type="ORF">M514_05109</name>
</gene>
<dbReference type="EMBL" id="KL363211">
    <property type="protein sequence ID" value="KFD54090.1"/>
    <property type="molecule type" value="Genomic_DNA"/>
</dbReference>
<reference evidence="3 4" key="1">
    <citation type="journal article" date="2014" name="Nat. Genet.">
        <title>Genome and transcriptome of the porcine whipworm Trichuris suis.</title>
        <authorList>
            <person name="Jex A.R."/>
            <person name="Nejsum P."/>
            <person name="Schwarz E.M."/>
            <person name="Hu L."/>
            <person name="Young N.D."/>
            <person name="Hall R.S."/>
            <person name="Korhonen P.K."/>
            <person name="Liao S."/>
            <person name="Thamsborg S."/>
            <person name="Xia J."/>
            <person name="Xu P."/>
            <person name="Wang S."/>
            <person name="Scheerlinck J.P."/>
            <person name="Hofmann A."/>
            <person name="Sternberg P.W."/>
            <person name="Wang J."/>
            <person name="Gasser R.B."/>
        </authorList>
    </citation>
    <scope>NUCLEOTIDE SEQUENCE [LARGE SCALE GENOMIC DNA]</scope>
    <source>
        <strain evidence="3">DCEP-RM93F</strain>
        <strain evidence="2">DCEP-RM93M</strain>
    </source>
</reference>
<evidence type="ECO:0000313" key="3">
    <source>
        <dbReference type="EMBL" id="KFD63009.1"/>
    </source>
</evidence>
<dbReference type="Proteomes" id="UP000030758">
    <property type="component" value="Unassembled WGS sequence"/>
</dbReference>
<feature type="signal peptide" evidence="1">
    <location>
        <begin position="1"/>
        <end position="25"/>
    </location>
</feature>
<keyword evidence="4" id="KW-1185">Reference proteome</keyword>
<evidence type="ECO:0000313" key="2">
    <source>
        <dbReference type="EMBL" id="KFD54090.1"/>
    </source>
</evidence>
<dbReference type="Proteomes" id="UP000030764">
    <property type="component" value="Unassembled WGS sequence"/>
</dbReference>
<accession>A0A085N0L3</accession>
<evidence type="ECO:0000313" key="4">
    <source>
        <dbReference type="Proteomes" id="UP000030764"/>
    </source>
</evidence>
<dbReference type="EMBL" id="KL367582">
    <property type="protein sequence ID" value="KFD63009.1"/>
    <property type="molecule type" value="Genomic_DNA"/>
</dbReference>
<evidence type="ECO:0000256" key="1">
    <source>
        <dbReference type="SAM" id="SignalP"/>
    </source>
</evidence>
<keyword evidence="1" id="KW-0732">Signal</keyword>
<dbReference type="AlphaFoldDB" id="A0A085N0L3"/>
<sequence length="67" mass="7441">MHRLVMRATFAIVFIALFCAGHSEAATEDKFSTCSRTAVKAYTAVRDTPGAEPMLEYTNALRNCLNR</sequence>
<proteinExistence type="predicted"/>
<feature type="chain" id="PRO_5007379429" evidence="1">
    <location>
        <begin position="26"/>
        <end position="67"/>
    </location>
</feature>